<comment type="caution">
    <text evidence="2">The sequence shown here is derived from an EMBL/GenBank/DDBJ whole genome shotgun (WGS) entry which is preliminary data.</text>
</comment>
<dbReference type="AlphaFoldDB" id="A0AAE3HGF5"/>
<dbReference type="EMBL" id="JANKAS010000020">
    <property type="protein sequence ID" value="MCR1900132.1"/>
    <property type="molecule type" value="Genomic_DNA"/>
</dbReference>
<sequence length="287" mass="33657">MKVIGKEKILMFDIRQPFAHYREPKVMQDNYIPTLHLPPATTIAGMVSYLIDRRVKSKFRIGVVGTYRNKTVDFIRGEGGEFLKKYELLIKKNYKKLVENDKTDSFKIRDYYDYSKKTIGNRIMHVENLQEVRLKIFFSCEDNELVKSTFENPSKYISLGRKEDFVIGAKKGELVKGIEIEKVKIADKKDAIRNDLLFKNTYIPVELQTKDEEKKEEVEKILNEGVLYSLPKIYQNLESEKKDRVVVNGHYVYLNEHGAYLGNREANVYSFINDKGEKEKLVFNWLT</sequence>
<dbReference type="Proteomes" id="UP001205748">
    <property type="component" value="Unassembled WGS sequence"/>
</dbReference>
<dbReference type="Pfam" id="PF09704">
    <property type="entry name" value="Cas_Cas5d"/>
    <property type="match status" value="1"/>
</dbReference>
<accession>A0AAE3HGF5</accession>
<dbReference type="NCBIfam" id="TIGR02593">
    <property type="entry name" value="CRISPR_cas5"/>
    <property type="match status" value="1"/>
</dbReference>
<gene>
    <name evidence="2" type="primary">cas5</name>
    <name evidence="2" type="ORF">NSA47_14275</name>
</gene>
<evidence type="ECO:0000313" key="2">
    <source>
        <dbReference type="EMBL" id="MCR1900132.1"/>
    </source>
</evidence>
<keyword evidence="3" id="KW-1185">Reference proteome</keyword>
<reference evidence="2" key="1">
    <citation type="submission" date="2022-07" db="EMBL/GenBank/DDBJ databases">
        <title>Enhanced cultured diversity of the mouse gut microbiota enables custom-made synthetic communities.</title>
        <authorList>
            <person name="Afrizal A."/>
        </authorList>
    </citation>
    <scope>NUCLEOTIDE SEQUENCE</scope>
    <source>
        <strain evidence="2">DSM 28593</strain>
    </source>
</reference>
<evidence type="ECO:0000313" key="3">
    <source>
        <dbReference type="Proteomes" id="UP001205748"/>
    </source>
</evidence>
<dbReference type="GO" id="GO:0051607">
    <property type="term" value="P:defense response to virus"/>
    <property type="evidence" value="ECO:0007669"/>
    <property type="project" value="UniProtKB-KW"/>
</dbReference>
<dbReference type="InterPro" id="IPR021124">
    <property type="entry name" value="CRISPR-assoc_prot_Cas5"/>
</dbReference>
<keyword evidence="1" id="KW-0051">Antiviral defense</keyword>
<name>A0AAE3HGF5_9FIRM</name>
<dbReference type="InterPro" id="IPR013422">
    <property type="entry name" value="CRISPR-assoc_prot_Cas5_N"/>
</dbReference>
<organism evidence="2 3">
    <name type="scientific">Irregularibacter muris</name>
    <dbReference type="NCBI Taxonomy" id="1796619"/>
    <lineage>
        <taxon>Bacteria</taxon>
        <taxon>Bacillati</taxon>
        <taxon>Bacillota</taxon>
        <taxon>Clostridia</taxon>
        <taxon>Eubacteriales</taxon>
        <taxon>Eubacteriaceae</taxon>
        <taxon>Irregularibacter</taxon>
    </lineage>
</organism>
<evidence type="ECO:0000256" key="1">
    <source>
        <dbReference type="ARBA" id="ARBA00023118"/>
    </source>
</evidence>
<protein>
    <submittedName>
        <fullName evidence="2">CRISPR-associated protein Cas5</fullName>
    </submittedName>
</protein>
<dbReference type="RefSeq" id="WP_257533179.1">
    <property type="nucleotide sequence ID" value="NZ_JANKAS010000020.1"/>
</dbReference>
<proteinExistence type="predicted"/>